<feature type="region of interest" description="Disordered" evidence="1">
    <location>
        <begin position="88"/>
        <end position="123"/>
    </location>
</feature>
<evidence type="ECO:0000313" key="4">
    <source>
        <dbReference type="Proteomes" id="UP001595868"/>
    </source>
</evidence>
<feature type="signal peptide" evidence="2">
    <location>
        <begin position="1"/>
        <end position="30"/>
    </location>
</feature>
<protein>
    <submittedName>
        <fullName evidence="3">Uncharacterized protein</fullName>
    </submittedName>
</protein>
<organism evidence="3 4">
    <name type="scientific">Micromonospora zhanjiangensis</name>
    <dbReference type="NCBI Taxonomy" id="1522057"/>
    <lineage>
        <taxon>Bacteria</taxon>
        <taxon>Bacillati</taxon>
        <taxon>Actinomycetota</taxon>
        <taxon>Actinomycetes</taxon>
        <taxon>Micromonosporales</taxon>
        <taxon>Micromonosporaceae</taxon>
        <taxon>Micromonospora</taxon>
    </lineage>
</organism>
<reference evidence="4" key="1">
    <citation type="journal article" date="2019" name="Int. J. Syst. Evol. Microbiol.">
        <title>The Global Catalogue of Microorganisms (GCM) 10K type strain sequencing project: providing services to taxonomists for standard genome sequencing and annotation.</title>
        <authorList>
            <consortium name="The Broad Institute Genomics Platform"/>
            <consortium name="The Broad Institute Genome Sequencing Center for Infectious Disease"/>
            <person name="Wu L."/>
            <person name="Ma J."/>
        </authorList>
    </citation>
    <scope>NUCLEOTIDE SEQUENCE [LARGE SCALE GENOMIC DNA]</scope>
    <source>
        <strain evidence="4">2902at01</strain>
    </source>
</reference>
<dbReference type="EMBL" id="JBHSBN010000018">
    <property type="protein sequence ID" value="MFC4108813.1"/>
    <property type="molecule type" value="Genomic_DNA"/>
</dbReference>
<proteinExistence type="predicted"/>
<sequence>MNAKIHPAFIMFFILSLLTMIAAAIMAAMATDACDSLSASTAPWVSVQCQVEGQSQTTTALVVAIGGLTAMLGGVGFQINRHLATAPAAVPQMPPPPAGYGAPGGYPPPGFAPHGNPAQPPRP</sequence>
<keyword evidence="2" id="KW-0732">Signal</keyword>
<accession>A0ABV8KRZ6</accession>
<dbReference type="Proteomes" id="UP001595868">
    <property type="component" value="Unassembled WGS sequence"/>
</dbReference>
<evidence type="ECO:0000256" key="1">
    <source>
        <dbReference type="SAM" id="MobiDB-lite"/>
    </source>
</evidence>
<evidence type="ECO:0000313" key="3">
    <source>
        <dbReference type="EMBL" id="MFC4108813.1"/>
    </source>
</evidence>
<dbReference type="RefSeq" id="WP_377549535.1">
    <property type="nucleotide sequence ID" value="NZ_JBHSBN010000018.1"/>
</dbReference>
<gene>
    <name evidence="3" type="ORF">ACFOX0_23130</name>
</gene>
<feature type="chain" id="PRO_5045691722" evidence="2">
    <location>
        <begin position="31"/>
        <end position="123"/>
    </location>
</feature>
<comment type="caution">
    <text evidence="3">The sequence shown here is derived from an EMBL/GenBank/DDBJ whole genome shotgun (WGS) entry which is preliminary data.</text>
</comment>
<name>A0ABV8KRZ6_9ACTN</name>
<evidence type="ECO:0000256" key="2">
    <source>
        <dbReference type="SAM" id="SignalP"/>
    </source>
</evidence>
<keyword evidence="4" id="KW-1185">Reference proteome</keyword>